<keyword evidence="2" id="KW-1185">Reference proteome</keyword>
<accession>A0A917ZFU3</accession>
<reference evidence="1" key="2">
    <citation type="submission" date="2020-09" db="EMBL/GenBank/DDBJ databases">
        <authorList>
            <person name="Sun Q."/>
            <person name="Zhou Y."/>
        </authorList>
    </citation>
    <scope>NUCLEOTIDE SEQUENCE</scope>
    <source>
        <strain evidence="1">CGMCC 4.7201</strain>
    </source>
</reference>
<dbReference type="EMBL" id="BMMS01000002">
    <property type="protein sequence ID" value="GGO81334.1"/>
    <property type="molecule type" value="Genomic_DNA"/>
</dbReference>
<evidence type="ECO:0000313" key="2">
    <source>
        <dbReference type="Proteomes" id="UP000641932"/>
    </source>
</evidence>
<evidence type="ECO:0000313" key="1">
    <source>
        <dbReference type="EMBL" id="GGO81334.1"/>
    </source>
</evidence>
<dbReference type="AlphaFoldDB" id="A0A917ZFU3"/>
<name>A0A917ZFU3_9ACTN</name>
<organism evidence="1 2">
    <name type="scientific">Wenjunlia tyrosinilytica</name>
    <dbReference type="NCBI Taxonomy" id="1544741"/>
    <lineage>
        <taxon>Bacteria</taxon>
        <taxon>Bacillati</taxon>
        <taxon>Actinomycetota</taxon>
        <taxon>Actinomycetes</taxon>
        <taxon>Kitasatosporales</taxon>
        <taxon>Streptomycetaceae</taxon>
        <taxon>Wenjunlia</taxon>
    </lineage>
</organism>
<protein>
    <submittedName>
        <fullName evidence="1">Uncharacterized protein</fullName>
    </submittedName>
</protein>
<proteinExistence type="predicted"/>
<gene>
    <name evidence="1" type="ORF">GCM10012280_05310</name>
</gene>
<reference evidence="1" key="1">
    <citation type="journal article" date="2014" name="Int. J. Syst. Evol. Microbiol.">
        <title>Complete genome sequence of Corynebacterium casei LMG S-19264T (=DSM 44701T), isolated from a smear-ripened cheese.</title>
        <authorList>
            <consortium name="US DOE Joint Genome Institute (JGI-PGF)"/>
            <person name="Walter F."/>
            <person name="Albersmeier A."/>
            <person name="Kalinowski J."/>
            <person name="Ruckert C."/>
        </authorList>
    </citation>
    <scope>NUCLEOTIDE SEQUENCE</scope>
    <source>
        <strain evidence="1">CGMCC 4.7201</strain>
    </source>
</reference>
<sequence>MTDADFLERTKRFAFHLAELQERLTPESYALLLRVLRGINDALTRQPGGISIEFAPGEKELFTAELAQELTRLVEFLGPGGLRVVIDMDGAEGPCADVAEHDRHEVERIARASGLEP</sequence>
<dbReference type="Proteomes" id="UP000641932">
    <property type="component" value="Unassembled WGS sequence"/>
</dbReference>
<dbReference type="RefSeq" id="WP_189129829.1">
    <property type="nucleotide sequence ID" value="NZ_BMMS01000002.1"/>
</dbReference>
<comment type="caution">
    <text evidence="1">The sequence shown here is derived from an EMBL/GenBank/DDBJ whole genome shotgun (WGS) entry which is preliminary data.</text>
</comment>